<dbReference type="EMBL" id="JAOPHQ010003986">
    <property type="protein sequence ID" value="KAK0141058.1"/>
    <property type="molecule type" value="Genomic_DNA"/>
</dbReference>
<name>A0AA47MIR3_MERPO</name>
<reference evidence="1" key="1">
    <citation type="journal article" date="2023" name="Front. Mar. Sci.">
        <title>A new Merluccius polli reference genome to investigate the effects of global change in West African waters.</title>
        <authorList>
            <person name="Mateo J.L."/>
            <person name="Blanco-Fernandez C."/>
            <person name="Garcia-Vazquez E."/>
            <person name="Machado-Schiaffino G."/>
        </authorList>
    </citation>
    <scope>NUCLEOTIDE SEQUENCE</scope>
    <source>
        <strain evidence="1">C29</strain>
        <tissue evidence="1">Fin</tissue>
    </source>
</reference>
<evidence type="ECO:0000313" key="1">
    <source>
        <dbReference type="EMBL" id="KAK0141058.1"/>
    </source>
</evidence>
<dbReference type="AlphaFoldDB" id="A0AA47MIR3"/>
<gene>
    <name evidence="1" type="ORF">N1851_021940</name>
</gene>
<organism evidence="1 2">
    <name type="scientific">Merluccius polli</name>
    <name type="common">Benguela hake</name>
    <name type="synonym">Merluccius cadenati</name>
    <dbReference type="NCBI Taxonomy" id="89951"/>
    <lineage>
        <taxon>Eukaryota</taxon>
        <taxon>Metazoa</taxon>
        <taxon>Chordata</taxon>
        <taxon>Craniata</taxon>
        <taxon>Vertebrata</taxon>
        <taxon>Euteleostomi</taxon>
        <taxon>Actinopterygii</taxon>
        <taxon>Neopterygii</taxon>
        <taxon>Teleostei</taxon>
        <taxon>Neoteleostei</taxon>
        <taxon>Acanthomorphata</taxon>
        <taxon>Zeiogadaria</taxon>
        <taxon>Gadariae</taxon>
        <taxon>Gadiformes</taxon>
        <taxon>Gadoidei</taxon>
        <taxon>Merlucciidae</taxon>
        <taxon>Merluccius</taxon>
    </lineage>
</organism>
<accession>A0AA47MIR3</accession>
<sequence length="226" mass="26137">MSARCSDHKLCFRSENPAHFGGLVTLGQCLDCFAFFAVKGNNLEYRTVIRDFVNWSELNQLQLNTSKTKEMIVNFRRKASHFTPVNIHELDIEVVENFLGVHLNNKLDWTDNTHALYKKGQRLYDSVVASAIFYAVVCWRGGSTDRDRSKLNRLDCLLDSIEKVGERRMLAKLTSILDNTSHPLRDTVWFLSSSFSSRLLHPRCKKERFHRSFIPTAIRLYNTCTT</sequence>
<proteinExistence type="predicted"/>
<keyword evidence="2" id="KW-1185">Reference proteome</keyword>
<evidence type="ECO:0000313" key="2">
    <source>
        <dbReference type="Proteomes" id="UP001174136"/>
    </source>
</evidence>
<protein>
    <recommendedName>
        <fullName evidence="3">Alkylated DNA repair protein AlkB homologue 8 N-terminal domain-containing protein</fullName>
    </recommendedName>
</protein>
<dbReference type="Proteomes" id="UP001174136">
    <property type="component" value="Unassembled WGS sequence"/>
</dbReference>
<comment type="caution">
    <text evidence="1">The sequence shown here is derived from an EMBL/GenBank/DDBJ whole genome shotgun (WGS) entry which is preliminary data.</text>
</comment>
<evidence type="ECO:0008006" key="3">
    <source>
        <dbReference type="Google" id="ProtNLM"/>
    </source>
</evidence>